<proteinExistence type="predicted"/>
<comment type="caution">
    <text evidence="2">The sequence shown here is derived from an EMBL/GenBank/DDBJ whole genome shotgun (WGS) entry which is preliminary data.</text>
</comment>
<sequence>MTATNEVVAHVGMRLIELASRQHETTFHALITLADMLERLETHVERVEQRLDTIESHITTGDNP</sequence>
<keyword evidence="1" id="KW-0175">Coiled coil</keyword>
<dbReference type="EMBL" id="JABZEO010000003">
    <property type="protein sequence ID" value="NVZ08833.1"/>
    <property type="molecule type" value="Genomic_DNA"/>
</dbReference>
<evidence type="ECO:0000313" key="2">
    <source>
        <dbReference type="EMBL" id="NVZ08833.1"/>
    </source>
</evidence>
<keyword evidence="3" id="KW-1185">Reference proteome</keyword>
<reference evidence="2 3" key="1">
    <citation type="submission" date="2020-06" db="EMBL/GenBank/DDBJ databases">
        <title>Whole-genome sequence of Allochromatium humboldtianum DSM 21881, type strain.</title>
        <authorList>
            <person name="Kyndt J.A."/>
            <person name="Meyer T.E."/>
        </authorList>
    </citation>
    <scope>NUCLEOTIDE SEQUENCE [LARGE SCALE GENOMIC DNA]</scope>
    <source>
        <strain evidence="2 3">DSM 21881</strain>
    </source>
</reference>
<evidence type="ECO:0000256" key="1">
    <source>
        <dbReference type="SAM" id="Coils"/>
    </source>
</evidence>
<protein>
    <submittedName>
        <fullName evidence="2">Uncharacterized protein</fullName>
    </submittedName>
</protein>
<organism evidence="2 3">
    <name type="scientific">Allochromatium humboldtianum</name>
    <dbReference type="NCBI Taxonomy" id="504901"/>
    <lineage>
        <taxon>Bacteria</taxon>
        <taxon>Pseudomonadati</taxon>
        <taxon>Pseudomonadota</taxon>
        <taxon>Gammaproteobacteria</taxon>
        <taxon>Chromatiales</taxon>
        <taxon>Chromatiaceae</taxon>
        <taxon>Allochromatium</taxon>
    </lineage>
</organism>
<dbReference type="Proteomes" id="UP000592294">
    <property type="component" value="Unassembled WGS sequence"/>
</dbReference>
<gene>
    <name evidence="2" type="ORF">HW932_06120</name>
</gene>
<name>A0A850RIG3_9GAMM</name>
<evidence type="ECO:0000313" key="3">
    <source>
        <dbReference type="Proteomes" id="UP000592294"/>
    </source>
</evidence>
<accession>A0A850RIG3</accession>
<dbReference type="AlphaFoldDB" id="A0A850RIG3"/>
<dbReference type="RefSeq" id="WP_176975600.1">
    <property type="nucleotide sequence ID" value="NZ_JABZEO010000003.1"/>
</dbReference>
<feature type="coiled-coil region" evidence="1">
    <location>
        <begin position="30"/>
        <end position="57"/>
    </location>
</feature>